<dbReference type="OMA" id="VPMKYRV"/>
<dbReference type="Ensembl" id="ENSVKKT00000011180.1">
    <property type="protein sequence ID" value="ENSVKKP00000010918.1"/>
    <property type="gene ID" value="ENSVKKG00000007668.1"/>
</dbReference>
<feature type="compositionally biased region" description="Polar residues" evidence="1">
    <location>
        <begin position="391"/>
        <end position="411"/>
    </location>
</feature>
<dbReference type="PANTHER" id="PTHR45762:SF10">
    <property type="entry name" value="C2H2-TYPE DOMAIN-CONTAINING PROTEIN"/>
    <property type="match status" value="1"/>
</dbReference>
<dbReference type="PANTHER" id="PTHR45762">
    <property type="entry name" value="ZINC FINGER RNA-BINDING PROTEIN"/>
    <property type="match status" value="1"/>
</dbReference>
<dbReference type="RefSeq" id="XP_044309146.1">
    <property type="nucleotide sequence ID" value="XM_044453211.1"/>
</dbReference>
<name>A0A8D2JEX8_VARKO</name>
<dbReference type="Pfam" id="PF12874">
    <property type="entry name" value="zf-met"/>
    <property type="match status" value="1"/>
</dbReference>
<evidence type="ECO:0000313" key="4">
    <source>
        <dbReference type="Proteomes" id="UP000694545"/>
    </source>
</evidence>
<feature type="region of interest" description="Disordered" evidence="1">
    <location>
        <begin position="191"/>
        <end position="213"/>
    </location>
</feature>
<dbReference type="Gene3D" id="3.30.160.60">
    <property type="entry name" value="Classic Zinc Finger"/>
    <property type="match status" value="1"/>
</dbReference>
<feature type="region of interest" description="Disordered" evidence="1">
    <location>
        <begin position="441"/>
        <end position="460"/>
    </location>
</feature>
<evidence type="ECO:0000313" key="3">
    <source>
        <dbReference type="Ensembl" id="ENSVKKP00000010918.1"/>
    </source>
</evidence>
<dbReference type="RefSeq" id="XP_044309153.1">
    <property type="nucleotide sequence ID" value="XM_044453218.1"/>
</dbReference>
<dbReference type="OrthoDB" id="5877502at2759"/>
<dbReference type="GO" id="GO:0003725">
    <property type="term" value="F:double-stranded RNA binding"/>
    <property type="evidence" value="ECO:0007669"/>
    <property type="project" value="TreeGrafter"/>
</dbReference>
<proteinExistence type="predicted"/>
<dbReference type="Proteomes" id="UP000694545">
    <property type="component" value="Unplaced"/>
</dbReference>
<dbReference type="GO" id="GO:0008270">
    <property type="term" value="F:zinc ion binding"/>
    <property type="evidence" value="ECO:0007669"/>
    <property type="project" value="InterPro"/>
</dbReference>
<organism evidence="3 4">
    <name type="scientific">Varanus komodoensis</name>
    <name type="common">Komodo dragon</name>
    <dbReference type="NCBI Taxonomy" id="61221"/>
    <lineage>
        <taxon>Eukaryota</taxon>
        <taxon>Metazoa</taxon>
        <taxon>Chordata</taxon>
        <taxon>Craniata</taxon>
        <taxon>Vertebrata</taxon>
        <taxon>Euteleostomi</taxon>
        <taxon>Lepidosauria</taxon>
        <taxon>Squamata</taxon>
        <taxon>Bifurcata</taxon>
        <taxon>Unidentata</taxon>
        <taxon>Episquamata</taxon>
        <taxon>Toxicofera</taxon>
        <taxon>Anguimorpha</taxon>
        <taxon>Paleoanguimorpha</taxon>
        <taxon>Varanoidea</taxon>
        <taxon>Varanidae</taxon>
        <taxon>Varanus</taxon>
    </lineage>
</organism>
<feature type="compositionally biased region" description="Low complexity" evidence="1">
    <location>
        <begin position="441"/>
        <end position="452"/>
    </location>
</feature>
<reference evidence="3" key="1">
    <citation type="submission" date="2025-08" db="UniProtKB">
        <authorList>
            <consortium name="Ensembl"/>
        </authorList>
    </citation>
    <scope>IDENTIFICATION</scope>
</reference>
<dbReference type="InterPro" id="IPR013087">
    <property type="entry name" value="Znf_C2H2_type"/>
</dbReference>
<dbReference type="GeneID" id="123035220"/>
<protein>
    <recommendedName>
        <fullName evidence="2">U1-type domain-containing protein</fullName>
    </recommendedName>
</protein>
<accession>A0A8D2JEX8</accession>
<evidence type="ECO:0000259" key="2">
    <source>
        <dbReference type="SMART" id="SM00451"/>
    </source>
</evidence>
<gene>
    <name evidence="3" type="primary">LOC123035220</name>
</gene>
<feature type="compositionally biased region" description="Basic and acidic residues" evidence="1">
    <location>
        <begin position="414"/>
        <end position="427"/>
    </location>
</feature>
<keyword evidence="4" id="KW-1185">Reference proteome</keyword>
<dbReference type="SMART" id="SM00451">
    <property type="entry name" value="ZnF_U1"/>
    <property type="match status" value="2"/>
</dbReference>
<dbReference type="InterPro" id="IPR036236">
    <property type="entry name" value="Znf_C2H2_sf"/>
</dbReference>
<dbReference type="AlphaFoldDB" id="A0A8D2JEX8"/>
<sequence length="579" mass="65414">MSTQSEGDSKPESEGDAKPGSEKSTTKIYYCEICKVPCMSAMTLQTHFAGIKHKKRERMLKTKCPAETYEEPMSVKRPLSKNIRCLKDFMKDPDREEPLIGLEYVTEVRFKGRKEPFYECHLCQFNTEMAPMIEHLTGQRHRKTYLLKHHPDKAKRGANKDKEDKVRFLRRRAREIEKTEGLKMYKREGFERPHKPSTAAKKKARFSSSYKPENDPVLRQKALEYMENFEITSDKEATQVISIAQSLSEALKAFCEKKAALKHIRSLPSLLPPGIKIVKPHKPLASCKDNPADNCQEGHQSNGLAQLKSFLQHEPSTSHTPVDSYICQMKGKSSSHGISSKDLATVSALESSFALQQGGFSHGLNEWMKQFNQSASDYLQSTPAKEESPYFASSQSKYTAQHCQEDSSQLPENKMTDRRARNWDSRRASLDSKAYSVTSNSYSSSRSYQTDSPLQKTPPWYHNRSGKGNCVFTSSLSSDSSGPAWPQQSVYQQSSLEDNMEPCPSISGDSSYSDYQLQKAQLNNILSGSSKGFSDDILSQLRGKDAATLTRMLQRLLPFYPDLQKINIRALAQALSEIN</sequence>
<feature type="compositionally biased region" description="Basic and acidic residues" evidence="1">
    <location>
        <begin position="7"/>
        <end position="22"/>
    </location>
</feature>
<reference evidence="3" key="2">
    <citation type="submission" date="2025-09" db="UniProtKB">
        <authorList>
            <consortium name="Ensembl"/>
        </authorList>
    </citation>
    <scope>IDENTIFICATION</scope>
</reference>
<dbReference type="KEGG" id="vko:123035220"/>
<evidence type="ECO:0000256" key="1">
    <source>
        <dbReference type="SAM" id="MobiDB-lite"/>
    </source>
</evidence>
<dbReference type="SUPFAM" id="SSF57667">
    <property type="entry name" value="beta-beta-alpha zinc fingers"/>
    <property type="match status" value="1"/>
</dbReference>
<dbReference type="InterPro" id="IPR003604">
    <property type="entry name" value="Matrin/U1-like-C_Znf_C2H2"/>
</dbReference>
<feature type="region of interest" description="Disordered" evidence="1">
    <location>
        <begin position="389"/>
        <end position="427"/>
    </location>
</feature>
<feature type="domain" description="U1-type" evidence="2">
    <location>
        <begin position="114"/>
        <end position="148"/>
    </location>
</feature>
<dbReference type="GO" id="GO:0003727">
    <property type="term" value="F:single-stranded RNA binding"/>
    <property type="evidence" value="ECO:0007669"/>
    <property type="project" value="TreeGrafter"/>
</dbReference>
<feature type="domain" description="U1-type" evidence="2">
    <location>
        <begin position="26"/>
        <end position="60"/>
    </location>
</feature>
<dbReference type="RefSeq" id="XP_044309137.1">
    <property type="nucleotide sequence ID" value="XM_044453202.1"/>
</dbReference>
<dbReference type="GO" id="GO:0071011">
    <property type="term" value="C:precatalytic spliceosome"/>
    <property type="evidence" value="ECO:0007669"/>
    <property type="project" value="TreeGrafter"/>
</dbReference>
<feature type="region of interest" description="Disordered" evidence="1">
    <location>
        <begin position="1"/>
        <end position="22"/>
    </location>
</feature>